<keyword evidence="5" id="KW-0325">Glycoprotein</keyword>
<dbReference type="InterPro" id="IPR044993">
    <property type="entry name" value="BXL"/>
</dbReference>
<comment type="subcellular location">
    <subcellularLocation>
        <location evidence="1">Secreted</location>
    </subcellularLocation>
</comment>
<dbReference type="STRING" id="4537.A0A0E0MER3"/>
<dbReference type="FunFam" id="3.40.50.1700:FF:000001">
    <property type="entry name" value="probable beta-D-xylosidase 2"/>
    <property type="match status" value="2"/>
</dbReference>
<dbReference type="GO" id="GO:0009044">
    <property type="term" value="F:xylan 1,4-beta-xylosidase activity"/>
    <property type="evidence" value="ECO:0007669"/>
    <property type="project" value="InterPro"/>
</dbReference>
<dbReference type="PANTHER" id="PTHR42721">
    <property type="entry name" value="SUGAR HYDROLASE-RELATED"/>
    <property type="match status" value="1"/>
</dbReference>
<evidence type="ECO:0000313" key="9">
    <source>
        <dbReference type="EnsemblPlants" id="OPUNC11G09220.1"/>
    </source>
</evidence>
<dbReference type="Pfam" id="PF01915">
    <property type="entry name" value="Glyco_hydro_3_C"/>
    <property type="match status" value="1"/>
</dbReference>
<evidence type="ECO:0000313" key="10">
    <source>
        <dbReference type="Proteomes" id="UP000026962"/>
    </source>
</evidence>
<dbReference type="HOGENOM" id="CLU_004542_5_3_1"/>
<protein>
    <recommendedName>
        <fullName evidence="8">Fibronectin type III-like domain-containing protein</fullName>
    </recommendedName>
</protein>
<dbReference type="FunFam" id="3.20.20.300:FF:000004">
    <property type="entry name" value="probable beta-D-xylosidase 7"/>
    <property type="match status" value="1"/>
</dbReference>
<dbReference type="SUPFAM" id="SSF51445">
    <property type="entry name" value="(Trans)glycosidases"/>
    <property type="match status" value="1"/>
</dbReference>
<feature type="signal peptide" evidence="7">
    <location>
        <begin position="1"/>
        <end position="24"/>
    </location>
</feature>
<keyword evidence="10" id="KW-1185">Reference proteome</keyword>
<dbReference type="InterPro" id="IPR013783">
    <property type="entry name" value="Ig-like_fold"/>
</dbReference>
<dbReference type="InterPro" id="IPR002772">
    <property type="entry name" value="Glyco_hydro_3_C"/>
</dbReference>
<dbReference type="Gene3D" id="2.60.40.10">
    <property type="entry name" value="Immunoglobulins"/>
    <property type="match status" value="1"/>
</dbReference>
<dbReference type="GO" id="GO:0005576">
    <property type="term" value="C:extracellular region"/>
    <property type="evidence" value="ECO:0007669"/>
    <property type="project" value="UniProtKB-SubCell"/>
</dbReference>
<dbReference type="GO" id="GO:0009505">
    <property type="term" value="C:plant-type cell wall"/>
    <property type="evidence" value="ECO:0007669"/>
    <property type="project" value="TreeGrafter"/>
</dbReference>
<dbReference type="PANTHER" id="PTHR42721:SF4">
    <property type="entry name" value="OS11G0291000 PROTEIN"/>
    <property type="match status" value="1"/>
</dbReference>
<dbReference type="InterPro" id="IPR026891">
    <property type="entry name" value="Fn3-like"/>
</dbReference>
<dbReference type="SUPFAM" id="SSF52279">
    <property type="entry name" value="Beta-D-glucan exohydrolase, C-terminal domain"/>
    <property type="match status" value="2"/>
</dbReference>
<keyword evidence="3 7" id="KW-0732">Signal</keyword>
<dbReference type="eggNOG" id="ENOG502QQ55">
    <property type="taxonomic scope" value="Eukaryota"/>
</dbReference>
<dbReference type="InterPro" id="IPR036962">
    <property type="entry name" value="Glyco_hydro_3_N_sf"/>
</dbReference>
<evidence type="ECO:0000256" key="2">
    <source>
        <dbReference type="ARBA" id="ARBA00022525"/>
    </source>
</evidence>
<evidence type="ECO:0000256" key="3">
    <source>
        <dbReference type="ARBA" id="ARBA00022729"/>
    </source>
</evidence>
<keyword evidence="2" id="KW-0964">Secreted</keyword>
<proteinExistence type="predicted"/>
<organism evidence="9">
    <name type="scientific">Oryza punctata</name>
    <name type="common">Red rice</name>
    <dbReference type="NCBI Taxonomy" id="4537"/>
    <lineage>
        <taxon>Eukaryota</taxon>
        <taxon>Viridiplantae</taxon>
        <taxon>Streptophyta</taxon>
        <taxon>Embryophyta</taxon>
        <taxon>Tracheophyta</taxon>
        <taxon>Spermatophyta</taxon>
        <taxon>Magnoliopsida</taxon>
        <taxon>Liliopsida</taxon>
        <taxon>Poales</taxon>
        <taxon>Poaceae</taxon>
        <taxon>BOP clade</taxon>
        <taxon>Oryzoideae</taxon>
        <taxon>Oryzeae</taxon>
        <taxon>Oryzinae</taxon>
        <taxon>Oryza</taxon>
    </lineage>
</organism>
<sequence length="875" mass="93120">MAAAGVLLMTAILIMPAALLLVEGGEPPYSCGPRSPSSGYPFCDARLAAAERAADLVSRLTAAEKVAQLGDEAGGVARLGVPAYKWWSEGLHGLSYWGHGMHFNGVVTGITSFPQVLLTAAAFDDRLWFRIGQAIGTEARALYNLGQAEGLTIWSPNVNIYRDPRWGRGQETPGEDPTTASKYAVAFVKGLQGSTPGTLQTSACCKHATAYDLEDWNGIARYNFNAKVTAQDLADTFNPPFKSCVVDAKASCVMCAYTGINGVPACASSDLLSTTFRGQWGLDGYVSSDCDAVALMRDAQRYAPTPEDTVAVAIKAGLDLNCGNYTQVHGMAALQQGKMTESDVDRALTNLFAVRMRLGHFDGDPRSNAVYGHLGAGDVCTQSHRDLALEAAQDGIVLLKNDAGVLPLDRRAVRSAAVVGPNANDPAALNGNYFGPPCETTTPLQGVQRYVTGGVSFLAGCDSPACGFAATGQAAALASSSDQVIMFMGLSQDQEKEGLDRTSLLLPGKQQSLITAVANAARRPVILVLLTGGPVDITFAKNNPKIGAILWAGYPGQAGGLAVAKVLFGDHNPSGRLPVIMFMGLSQDQEKEGLDRTSLLLPGKQQSLITAVANAAKRPVILILLTGGPVDITFAKNNPKIGAILWAGYPGQAGGLAIAKVLFGDHNPSGRLPVTWYPEVFTRIPMTDMRMRADPATGYPGRSYRFYQGNPVYKFGYGLSYSNFSRRLVSTSGGGAKPGRPNRSLLAGVIPKPAGDGGESYHVEEIGEDGCERLKFPATVEVHNHGPMDGKHSVLVFVRWPNATAGVSRPARQLVGFSSEHLKVGEKARLTMEINPCEHLSRAREDGTKVIDRGSHFLKVGEEEEDDEWEISFDA</sequence>
<dbReference type="OMA" id="MEINPCE"/>
<accession>A0A0E0MER3</accession>
<reference evidence="9" key="2">
    <citation type="submission" date="2018-05" db="EMBL/GenBank/DDBJ databases">
        <title>OpunRS2 (Oryza punctata Reference Sequence Version 2).</title>
        <authorList>
            <person name="Zhang J."/>
            <person name="Kudrna D."/>
            <person name="Lee S."/>
            <person name="Talag J."/>
            <person name="Welchert J."/>
            <person name="Wing R.A."/>
        </authorList>
    </citation>
    <scope>NUCLEOTIDE SEQUENCE [LARGE SCALE GENOMIC DNA]</scope>
</reference>
<dbReference type="Pfam" id="PF14310">
    <property type="entry name" value="Fn3-like"/>
    <property type="match status" value="1"/>
</dbReference>
<name>A0A0E0MER3_ORYPU</name>
<dbReference type="Pfam" id="PF00933">
    <property type="entry name" value="Glyco_hydro_3"/>
    <property type="match status" value="1"/>
</dbReference>
<keyword evidence="6" id="KW-0326">Glycosidase</keyword>
<dbReference type="FunFam" id="2.60.40.10:FF:001112">
    <property type="entry name" value="probable beta-D-xylosidase 7"/>
    <property type="match status" value="1"/>
</dbReference>
<dbReference type="SMART" id="SM01217">
    <property type="entry name" value="Fn3_like"/>
    <property type="match status" value="1"/>
</dbReference>
<feature type="chain" id="PRO_5002367767" description="Fibronectin type III-like domain-containing protein" evidence="7">
    <location>
        <begin position="25"/>
        <end position="875"/>
    </location>
</feature>
<dbReference type="EnsemblPlants" id="OPUNC11G09220.1">
    <property type="protein sequence ID" value="OPUNC11G09220.1"/>
    <property type="gene ID" value="OPUNC11G09220"/>
</dbReference>
<dbReference type="GO" id="GO:0046556">
    <property type="term" value="F:alpha-L-arabinofuranosidase activity"/>
    <property type="evidence" value="ECO:0007669"/>
    <property type="project" value="TreeGrafter"/>
</dbReference>
<evidence type="ECO:0000256" key="1">
    <source>
        <dbReference type="ARBA" id="ARBA00004613"/>
    </source>
</evidence>
<dbReference type="GO" id="GO:0031222">
    <property type="term" value="P:arabinan catabolic process"/>
    <property type="evidence" value="ECO:0007669"/>
    <property type="project" value="TreeGrafter"/>
</dbReference>
<evidence type="ECO:0000259" key="8">
    <source>
        <dbReference type="SMART" id="SM01217"/>
    </source>
</evidence>
<dbReference type="InterPro" id="IPR017853">
    <property type="entry name" value="GH"/>
</dbReference>
<dbReference type="AlphaFoldDB" id="A0A0E0MER3"/>
<dbReference type="Proteomes" id="UP000026962">
    <property type="component" value="Chromosome 11"/>
</dbReference>
<keyword evidence="4" id="KW-0378">Hydrolase</keyword>
<evidence type="ECO:0000256" key="4">
    <source>
        <dbReference type="ARBA" id="ARBA00022801"/>
    </source>
</evidence>
<dbReference type="InterPro" id="IPR036881">
    <property type="entry name" value="Glyco_hydro_3_C_sf"/>
</dbReference>
<evidence type="ECO:0000256" key="7">
    <source>
        <dbReference type="SAM" id="SignalP"/>
    </source>
</evidence>
<evidence type="ECO:0000256" key="6">
    <source>
        <dbReference type="ARBA" id="ARBA00023295"/>
    </source>
</evidence>
<dbReference type="GO" id="GO:0045493">
    <property type="term" value="P:xylan catabolic process"/>
    <property type="evidence" value="ECO:0007669"/>
    <property type="project" value="InterPro"/>
</dbReference>
<feature type="domain" description="Fibronectin type III-like" evidence="8">
    <location>
        <begin position="792"/>
        <end position="864"/>
    </location>
</feature>
<dbReference type="InterPro" id="IPR001764">
    <property type="entry name" value="Glyco_hydro_3_N"/>
</dbReference>
<dbReference type="Gene3D" id="3.20.20.300">
    <property type="entry name" value="Glycoside hydrolase, family 3, N-terminal domain"/>
    <property type="match status" value="1"/>
</dbReference>
<reference evidence="9" key="1">
    <citation type="submission" date="2015-04" db="UniProtKB">
        <authorList>
            <consortium name="EnsemblPlants"/>
        </authorList>
    </citation>
    <scope>IDENTIFICATION</scope>
</reference>
<evidence type="ECO:0000256" key="5">
    <source>
        <dbReference type="ARBA" id="ARBA00023180"/>
    </source>
</evidence>
<dbReference type="Gramene" id="OPUNC11G09220.1">
    <property type="protein sequence ID" value="OPUNC11G09220.1"/>
    <property type="gene ID" value="OPUNC11G09220"/>
</dbReference>
<dbReference type="Gene3D" id="3.40.50.1700">
    <property type="entry name" value="Glycoside hydrolase family 3 C-terminal domain"/>
    <property type="match status" value="2"/>
</dbReference>